<accession>A0A559IXF1</accession>
<dbReference type="CDD" id="cd00077">
    <property type="entry name" value="HDc"/>
    <property type="match status" value="1"/>
</dbReference>
<dbReference type="InterPro" id="IPR003607">
    <property type="entry name" value="HD/PDEase_dom"/>
</dbReference>
<dbReference type="EMBL" id="VNJK01000001">
    <property type="protein sequence ID" value="TVX92310.1"/>
    <property type="molecule type" value="Genomic_DNA"/>
</dbReference>
<dbReference type="PANTHER" id="PTHR43155:SF2">
    <property type="entry name" value="CYCLIC DI-GMP PHOSPHODIESTERASE PA4108"/>
    <property type="match status" value="1"/>
</dbReference>
<proteinExistence type="predicted"/>
<dbReference type="InterPro" id="IPR037522">
    <property type="entry name" value="HD_GYP_dom"/>
</dbReference>
<dbReference type="SUPFAM" id="SSF109604">
    <property type="entry name" value="HD-domain/PDEase-like"/>
    <property type="match status" value="1"/>
</dbReference>
<dbReference type="Gene3D" id="1.10.3210.10">
    <property type="entry name" value="Hypothetical protein af1432"/>
    <property type="match status" value="1"/>
</dbReference>
<dbReference type="PANTHER" id="PTHR43155">
    <property type="entry name" value="CYCLIC DI-GMP PHOSPHODIESTERASE PA4108-RELATED"/>
    <property type="match status" value="1"/>
</dbReference>
<evidence type="ECO:0000313" key="3">
    <source>
        <dbReference type="Proteomes" id="UP000318102"/>
    </source>
</evidence>
<protein>
    <submittedName>
        <fullName evidence="2">HD-GYP domain-containing protein</fullName>
    </submittedName>
</protein>
<reference evidence="2 3" key="1">
    <citation type="submission" date="2019-07" db="EMBL/GenBank/DDBJ databases">
        <authorList>
            <person name="Kim J."/>
        </authorList>
    </citation>
    <scope>NUCLEOTIDE SEQUENCE [LARGE SCALE GENOMIC DNA]</scope>
    <source>
        <strain evidence="2 3">N4</strain>
    </source>
</reference>
<comment type="caution">
    <text evidence="2">The sequence shown here is derived from an EMBL/GenBank/DDBJ whole genome shotgun (WGS) entry which is preliminary data.</text>
</comment>
<evidence type="ECO:0000259" key="1">
    <source>
        <dbReference type="PROSITE" id="PS51832"/>
    </source>
</evidence>
<gene>
    <name evidence="2" type="ORF">FPZ44_04065</name>
</gene>
<dbReference type="OrthoDB" id="9759601at2"/>
<organism evidence="2 3">
    <name type="scientific">Paenibacillus agilis</name>
    <dbReference type="NCBI Taxonomy" id="3020863"/>
    <lineage>
        <taxon>Bacteria</taxon>
        <taxon>Bacillati</taxon>
        <taxon>Bacillota</taxon>
        <taxon>Bacilli</taxon>
        <taxon>Bacillales</taxon>
        <taxon>Paenibacillaceae</taxon>
        <taxon>Paenibacillus</taxon>
    </lineage>
</organism>
<dbReference type="RefSeq" id="WP_144987648.1">
    <property type="nucleotide sequence ID" value="NZ_VNJK01000001.1"/>
</dbReference>
<sequence>MRWIPIMNCRPGMRLAKKIYNEEGMVLLQEQVEMTDTFIRRLIERDVSYIYVEDERTEGIVAPDLLSDETRIMANKAIRQQFMQHMSDGRARKRRLDHDMDATVSGMLDNLVHDISKHNKAMVMLNDIQTTDHYVFRHSLNVCVYTTLFGVYHGYERDQLKLLSMGALLHDVGKMHLDPLILNKTSPLTKLEFDMIKKHAEYGYRILREDPNIPRIVAHCAYQHHERLNGSGYPRGLTSDSIHEFAKWIAIADSYDAMTTNRIYRPAMLPHEALEILYTGSGTLYEQWMLSLFRDRIAVYPLGMSVKLSTGEIGIVAEINSDYPQRPIIRVLYDAEGASVPLGTELDLSQLLHIMIVEMVDVE</sequence>
<dbReference type="AlphaFoldDB" id="A0A559IXF1"/>
<dbReference type="Proteomes" id="UP000318102">
    <property type="component" value="Unassembled WGS sequence"/>
</dbReference>
<keyword evidence="3" id="KW-1185">Reference proteome</keyword>
<feature type="domain" description="HD-GYP" evidence="1">
    <location>
        <begin position="113"/>
        <end position="309"/>
    </location>
</feature>
<dbReference type="SMART" id="SM00471">
    <property type="entry name" value="HDc"/>
    <property type="match status" value="1"/>
</dbReference>
<dbReference type="PROSITE" id="PS51832">
    <property type="entry name" value="HD_GYP"/>
    <property type="match status" value="1"/>
</dbReference>
<evidence type="ECO:0000313" key="2">
    <source>
        <dbReference type="EMBL" id="TVX92310.1"/>
    </source>
</evidence>
<dbReference type="Pfam" id="PF13487">
    <property type="entry name" value="HD_5"/>
    <property type="match status" value="1"/>
</dbReference>
<name>A0A559IXF1_9BACL</name>